<sequence length="80" mass="8347">MGRERSRAMLQDLLALCGVAPVTRAVLDAALRSPMADFEDAVLAAAAQACGAQAIITRNVRDFALCGLPVHTPAQWLAAG</sequence>
<dbReference type="Proteomes" id="UP000218054">
    <property type="component" value="Unassembled WGS sequence"/>
</dbReference>
<proteinExistence type="predicted"/>
<name>A0A2A2AFS8_9BURK</name>
<keyword evidence="3" id="KW-1185">Reference proteome</keyword>
<reference evidence="2 3" key="1">
    <citation type="submission" date="2017-08" db="EMBL/GenBank/DDBJ databases">
        <title>WGS of Clinical strains of the CDC Group NO-1 linked to zoonotic infections in humans.</title>
        <authorList>
            <person name="Bernier A.-M."/>
            <person name="Bernard K."/>
        </authorList>
    </citation>
    <scope>NUCLEOTIDE SEQUENCE [LARGE SCALE GENOMIC DNA]</scope>
    <source>
        <strain evidence="2 3">NML00-0135</strain>
    </source>
</reference>
<comment type="caution">
    <text evidence="2">The sequence shown here is derived from an EMBL/GenBank/DDBJ whole genome shotgun (WGS) entry which is preliminary data.</text>
</comment>
<dbReference type="SUPFAM" id="SSF88723">
    <property type="entry name" value="PIN domain-like"/>
    <property type="match status" value="1"/>
</dbReference>
<dbReference type="Gene3D" id="3.40.50.1010">
    <property type="entry name" value="5'-nuclease"/>
    <property type="match status" value="1"/>
</dbReference>
<dbReference type="InterPro" id="IPR002716">
    <property type="entry name" value="PIN_dom"/>
</dbReference>
<evidence type="ECO:0000313" key="3">
    <source>
        <dbReference type="Proteomes" id="UP000218054"/>
    </source>
</evidence>
<protein>
    <recommendedName>
        <fullName evidence="1">PIN domain-containing protein</fullName>
    </recommendedName>
</protein>
<dbReference type="AlphaFoldDB" id="A0A2A2AFS8"/>
<evidence type="ECO:0000313" key="2">
    <source>
        <dbReference type="EMBL" id="PAT36666.1"/>
    </source>
</evidence>
<accession>A0A2A2AFS8</accession>
<evidence type="ECO:0000259" key="1">
    <source>
        <dbReference type="Pfam" id="PF13470"/>
    </source>
</evidence>
<dbReference type="InterPro" id="IPR029060">
    <property type="entry name" value="PIN-like_dom_sf"/>
</dbReference>
<organism evidence="2 3">
    <name type="scientific">Vandammella animalimorsus</name>
    <dbReference type="NCBI Taxonomy" id="2029117"/>
    <lineage>
        <taxon>Bacteria</taxon>
        <taxon>Pseudomonadati</taxon>
        <taxon>Pseudomonadota</taxon>
        <taxon>Betaproteobacteria</taxon>
        <taxon>Burkholderiales</taxon>
        <taxon>Comamonadaceae</taxon>
        <taxon>Vandammella</taxon>
    </lineage>
</organism>
<feature type="domain" description="PIN" evidence="1">
    <location>
        <begin position="4"/>
        <end position="61"/>
    </location>
</feature>
<gene>
    <name evidence="2" type="ORF">CK625_10435</name>
</gene>
<dbReference type="Pfam" id="PF13470">
    <property type="entry name" value="PIN_3"/>
    <property type="match status" value="1"/>
</dbReference>
<dbReference type="EMBL" id="NSJB01000008">
    <property type="protein sequence ID" value="PAT36666.1"/>
    <property type="molecule type" value="Genomic_DNA"/>
</dbReference>